<keyword evidence="5 8" id="KW-0812">Transmembrane</keyword>
<dbReference type="EMBL" id="FNGL01000012">
    <property type="protein sequence ID" value="SDL21547.1"/>
    <property type="molecule type" value="Genomic_DNA"/>
</dbReference>
<feature type="transmembrane region" description="Helical" evidence="8">
    <location>
        <begin position="64"/>
        <end position="85"/>
    </location>
</feature>
<protein>
    <submittedName>
        <fullName evidence="10">Multisubunit Na+/H+ antiporter, MnhF subunit</fullName>
    </submittedName>
    <submittedName>
        <fullName evidence="9">Multisubunit sodium/proton antiporter, MrpF subunit</fullName>
    </submittedName>
</protein>
<dbReference type="PANTHER" id="PTHR34702">
    <property type="entry name" value="NA(+)/H(+) ANTIPORTER SUBUNIT F1"/>
    <property type="match status" value="1"/>
</dbReference>
<dbReference type="InterPro" id="IPR007208">
    <property type="entry name" value="MrpF/PhaF-like"/>
</dbReference>
<evidence type="ECO:0000313" key="12">
    <source>
        <dbReference type="Proteomes" id="UP000250223"/>
    </source>
</evidence>
<dbReference type="Pfam" id="PF04066">
    <property type="entry name" value="MrpF_PhaF"/>
    <property type="match status" value="1"/>
</dbReference>
<dbReference type="AlphaFoldDB" id="A0A239ZZP5"/>
<comment type="similarity">
    <text evidence="2">Belongs to the CPA3 antiporters (TC 2.A.63) subunit F family.</text>
</comment>
<keyword evidence="4" id="KW-1003">Cell membrane</keyword>
<keyword evidence="7 8" id="KW-0472">Membrane</keyword>
<dbReference type="Proteomes" id="UP000250223">
    <property type="component" value="Unassembled WGS sequence"/>
</dbReference>
<sequence>MMKVNHNVLVFAILFLSITIIGCMYRAVKGPSAADRLVAVNVISTKTIILILLVSFILNESYFIDVALVYAMISFVATLVIANFIHKLGGSSK</sequence>
<evidence type="ECO:0000256" key="1">
    <source>
        <dbReference type="ARBA" id="ARBA00004651"/>
    </source>
</evidence>
<comment type="subcellular location">
    <subcellularLocation>
        <location evidence="1">Cell membrane</location>
        <topology evidence="1">Multi-pass membrane protein</topology>
    </subcellularLocation>
</comment>
<evidence type="ECO:0000256" key="5">
    <source>
        <dbReference type="ARBA" id="ARBA00022692"/>
    </source>
</evidence>
<evidence type="ECO:0000313" key="9">
    <source>
        <dbReference type="EMBL" id="SDL21547.1"/>
    </source>
</evidence>
<gene>
    <name evidence="10" type="primary">MnhF</name>
    <name evidence="10" type="ORF">NCTC13028_00276</name>
    <name evidence="9" type="ORF">SAMN05216497_11259</name>
</gene>
<dbReference type="OrthoDB" id="9799958at2"/>
<evidence type="ECO:0000313" key="11">
    <source>
        <dbReference type="Proteomes" id="UP000198811"/>
    </source>
</evidence>
<evidence type="ECO:0000313" key="10">
    <source>
        <dbReference type="EMBL" id="SQB33283.1"/>
    </source>
</evidence>
<dbReference type="STRING" id="1494.SAMN05216497_11259"/>
<dbReference type="PANTHER" id="PTHR34702:SF1">
    <property type="entry name" value="NA(+)_H(+) ANTIPORTER SUBUNIT F"/>
    <property type="match status" value="1"/>
</dbReference>
<keyword evidence="6 8" id="KW-1133">Transmembrane helix</keyword>
<organism evidence="10 12">
    <name type="scientific">Clostridium cochlearium</name>
    <dbReference type="NCBI Taxonomy" id="1494"/>
    <lineage>
        <taxon>Bacteria</taxon>
        <taxon>Bacillati</taxon>
        <taxon>Bacillota</taxon>
        <taxon>Clostridia</taxon>
        <taxon>Eubacteriales</taxon>
        <taxon>Clostridiaceae</taxon>
        <taxon>Clostridium</taxon>
    </lineage>
</organism>
<keyword evidence="11" id="KW-1185">Reference proteome</keyword>
<evidence type="ECO:0000256" key="6">
    <source>
        <dbReference type="ARBA" id="ARBA00022989"/>
    </source>
</evidence>
<evidence type="ECO:0000256" key="3">
    <source>
        <dbReference type="ARBA" id="ARBA00022448"/>
    </source>
</evidence>
<dbReference type="GO" id="GO:0005886">
    <property type="term" value="C:plasma membrane"/>
    <property type="evidence" value="ECO:0007669"/>
    <property type="project" value="UniProtKB-SubCell"/>
</dbReference>
<reference evidence="9 11" key="1">
    <citation type="submission" date="2016-10" db="EMBL/GenBank/DDBJ databases">
        <authorList>
            <person name="Varghese N."/>
            <person name="Submissions S."/>
        </authorList>
    </citation>
    <scope>NUCLEOTIDE SEQUENCE [LARGE SCALE GENOMIC DNA]</scope>
    <source>
        <strain evidence="9 11">NLAE-zl-C224</strain>
    </source>
</reference>
<name>A0A239ZZP5_CLOCO</name>
<dbReference type="EMBL" id="UAWC01000001">
    <property type="protein sequence ID" value="SQB33283.1"/>
    <property type="molecule type" value="Genomic_DNA"/>
</dbReference>
<proteinExistence type="inferred from homology"/>
<dbReference type="GO" id="GO:0015385">
    <property type="term" value="F:sodium:proton antiporter activity"/>
    <property type="evidence" value="ECO:0007669"/>
    <property type="project" value="TreeGrafter"/>
</dbReference>
<evidence type="ECO:0000256" key="7">
    <source>
        <dbReference type="ARBA" id="ARBA00023136"/>
    </source>
</evidence>
<accession>A0A239ZZP5</accession>
<evidence type="ECO:0000256" key="2">
    <source>
        <dbReference type="ARBA" id="ARBA00009212"/>
    </source>
</evidence>
<reference evidence="10 12" key="2">
    <citation type="submission" date="2018-06" db="EMBL/GenBank/DDBJ databases">
        <authorList>
            <consortium name="Pathogen Informatics"/>
            <person name="Doyle S."/>
        </authorList>
    </citation>
    <scope>NUCLEOTIDE SEQUENCE [LARGE SCALE GENOMIC DNA]</scope>
    <source>
        <strain evidence="10 12">NCTC13028</strain>
    </source>
</reference>
<keyword evidence="3" id="KW-0813">Transport</keyword>
<feature type="transmembrane region" description="Helical" evidence="8">
    <location>
        <begin position="37"/>
        <end position="58"/>
    </location>
</feature>
<dbReference type="PROSITE" id="PS51257">
    <property type="entry name" value="PROKAR_LIPOPROTEIN"/>
    <property type="match status" value="1"/>
</dbReference>
<evidence type="ECO:0000256" key="4">
    <source>
        <dbReference type="ARBA" id="ARBA00022475"/>
    </source>
</evidence>
<dbReference type="Proteomes" id="UP000198811">
    <property type="component" value="Unassembled WGS sequence"/>
</dbReference>
<feature type="transmembrane region" description="Helical" evidence="8">
    <location>
        <begin position="6"/>
        <end position="25"/>
    </location>
</feature>
<evidence type="ECO:0000256" key="8">
    <source>
        <dbReference type="SAM" id="Phobius"/>
    </source>
</evidence>